<protein>
    <recommendedName>
        <fullName evidence="3">RHS repeat protein</fullName>
    </recommendedName>
</protein>
<reference evidence="1 2" key="1">
    <citation type="submission" date="2018-11" db="EMBL/GenBank/DDBJ databases">
        <title>Proposal to divide the Flavobacteriaceae and reorganize its genera based on Amino Acid Identity values calculated from whole genome sequences.</title>
        <authorList>
            <person name="Nicholson A.C."/>
            <person name="Gulvik C.A."/>
            <person name="Whitney A.M."/>
            <person name="Humrighouse B.W."/>
            <person name="Bell M."/>
            <person name="Holmes B."/>
            <person name="Steigerwalt A.G."/>
            <person name="Villarma A."/>
            <person name="Sheth M."/>
            <person name="Batra D."/>
            <person name="Pryor J."/>
            <person name="Bernardet J.-F."/>
            <person name="Hugo C."/>
            <person name="Kampfer P."/>
            <person name="Newman J."/>
            <person name="McQuiston J.R."/>
        </authorList>
    </citation>
    <scope>NUCLEOTIDE SEQUENCE [LARGE SCALE GENOMIC DNA]</scope>
    <source>
        <strain evidence="1 2">H5559</strain>
    </source>
</reference>
<proteinExistence type="predicted"/>
<evidence type="ECO:0000313" key="1">
    <source>
        <dbReference type="EMBL" id="AZB20335.1"/>
    </source>
</evidence>
<gene>
    <name evidence="1" type="ORF">EG352_22565</name>
</gene>
<dbReference type="AlphaFoldDB" id="A0AAD1DWY7"/>
<dbReference type="RefSeq" id="WP_123861927.1">
    <property type="nucleotide sequence ID" value="NZ_CP033930.1"/>
</dbReference>
<sequence>MKKIQTHSFILLLFLLLGIQRGFAQNNETTRRSISSLSSYIDVPINEATGIPDINIPLLDVPMPNGSVNYPISLRYNVRNYDNVYGISDVGQGWSLFAASLMYRETGDIDECFKINYPSDWRQDIYYYNILGLSGKFSVKKNVNTHLFEVVNLSPTNRVKIGITDNSTAALIRPKEFTVTTDQGYKYYFHKIDNYQFECFDYPLKSGVFSTYYLSKIVNPLDSEIATMEYQIQEKNIPGEIIKRHCKIKSIKTSKGEVSFDFTYDSNLENTVNDPYWLTKITLKNPAGKVEYSYIINTSISDFPSSDPKKRKRILNYIRKNDQDDLKIEQTVFSYENSGVLGKEQGILEKITTPGGGIVEYKYEEHSYSNNTNPSPEKMGKRIKHIKYYKNSIDTSAERTLNYDYNVFEGSTSSGYKYYGERNEYNDGKPVSYIIYKNVKIGETGKGYIKKTFITPNDYPKYKTEGTDVFAIYFWPYYNITRWGLPSKEEVYDEQSTLLSFKETKYEFYQYEHSDYDVKITPEYSWPGSQMVSSKLSYIKAIQQKESELYPNQGSIDKESKIELNTLNFKPSYIKSVTNGNIKEKFMRYPTNVPGYSHLETAHIIGVPVVSEEKENGKLLSRSKVLFAHGSLLPTSILSTNIADESSKESLKMDQYDDQGNLLQFTNTAGIPTALIYGYNQSSVLAKIEGATYIQARNLAQEIISASDEDQKLGTQASQQALLQALDTFRKKPYLSGYQITTYTHDPLIGITSTTPPSGVTQYYIYDKAGRLQLIRDKNGSIVQEYQYRYKNYKD</sequence>
<name>A0AAD1DWY7_CHRID</name>
<dbReference type="Proteomes" id="UP000269015">
    <property type="component" value="Chromosome"/>
</dbReference>
<dbReference type="EMBL" id="CP033930">
    <property type="protein sequence ID" value="AZB20335.1"/>
    <property type="molecule type" value="Genomic_DNA"/>
</dbReference>
<organism evidence="1 2">
    <name type="scientific">Chryseobacterium indologenes</name>
    <name type="common">Flavobacterium indologenes</name>
    <dbReference type="NCBI Taxonomy" id="253"/>
    <lineage>
        <taxon>Bacteria</taxon>
        <taxon>Pseudomonadati</taxon>
        <taxon>Bacteroidota</taxon>
        <taxon>Flavobacteriia</taxon>
        <taxon>Flavobacteriales</taxon>
        <taxon>Weeksellaceae</taxon>
        <taxon>Chryseobacterium group</taxon>
        <taxon>Chryseobacterium</taxon>
    </lineage>
</organism>
<evidence type="ECO:0008006" key="3">
    <source>
        <dbReference type="Google" id="ProtNLM"/>
    </source>
</evidence>
<accession>A0AAD1DWY7</accession>
<evidence type="ECO:0000313" key="2">
    <source>
        <dbReference type="Proteomes" id="UP000269015"/>
    </source>
</evidence>